<proteinExistence type="predicted"/>
<dbReference type="Gene3D" id="3.30.720.120">
    <property type="match status" value="1"/>
</dbReference>
<dbReference type="SUPFAM" id="SSF54593">
    <property type="entry name" value="Glyoxalase/Bleomycin resistance protein/Dihydroxybiphenyl dioxygenase"/>
    <property type="match status" value="1"/>
</dbReference>
<dbReference type="InterPro" id="IPR029068">
    <property type="entry name" value="Glyas_Bleomycin-R_OHBP_Dase"/>
</dbReference>
<dbReference type="RefSeq" id="WP_192038213.1">
    <property type="nucleotide sequence ID" value="NZ_JACYWE010000002.1"/>
</dbReference>
<dbReference type="EMBL" id="JACYWE010000002">
    <property type="protein sequence ID" value="MBD8505746.1"/>
    <property type="molecule type" value="Genomic_DNA"/>
</dbReference>
<dbReference type="CDD" id="cd07246">
    <property type="entry name" value="VOC_like"/>
    <property type="match status" value="1"/>
</dbReference>
<accession>A0A927PLU7</accession>
<evidence type="ECO:0000259" key="1">
    <source>
        <dbReference type="PROSITE" id="PS51819"/>
    </source>
</evidence>
<dbReference type="Pfam" id="PF00903">
    <property type="entry name" value="Glyoxalase"/>
    <property type="match status" value="1"/>
</dbReference>
<sequence>MSSTSPSVTPYLTIKGADAAIAFYKEVFGATEGLRLSMPDGGVGHAELTIGNGMIMLADENLDWGNRSPVTLGGSPVTIALSVEDVDAVVEKAVAKGSTLQMPVSNEFYGERVGVITDPFGHAWHISTHIEDVSEEELHKRMAAMFENAE</sequence>
<protein>
    <submittedName>
        <fullName evidence="2">VOC family protein</fullName>
    </submittedName>
</protein>
<gene>
    <name evidence="2" type="ORF">HT102_04515</name>
</gene>
<dbReference type="AlphaFoldDB" id="A0A927PLU7"/>
<comment type="caution">
    <text evidence="2">The sequence shown here is derived from an EMBL/GenBank/DDBJ whole genome shotgun (WGS) entry which is preliminary data.</text>
</comment>
<dbReference type="PROSITE" id="PS51819">
    <property type="entry name" value="VOC"/>
    <property type="match status" value="1"/>
</dbReference>
<evidence type="ECO:0000313" key="3">
    <source>
        <dbReference type="Proteomes" id="UP000642993"/>
    </source>
</evidence>
<dbReference type="InterPro" id="IPR037523">
    <property type="entry name" value="VOC_core"/>
</dbReference>
<dbReference type="Gene3D" id="3.30.720.110">
    <property type="match status" value="1"/>
</dbReference>
<dbReference type="PANTHER" id="PTHR34109:SF1">
    <property type="entry name" value="VOC DOMAIN-CONTAINING PROTEIN"/>
    <property type="match status" value="1"/>
</dbReference>
<dbReference type="PANTHER" id="PTHR34109">
    <property type="entry name" value="BNAUNNG04460D PROTEIN-RELATED"/>
    <property type="match status" value="1"/>
</dbReference>
<dbReference type="Proteomes" id="UP000642993">
    <property type="component" value="Unassembled WGS sequence"/>
</dbReference>
<reference evidence="2" key="1">
    <citation type="submission" date="2020-09" db="EMBL/GenBank/DDBJ databases">
        <title>Hoyosella lacisalsi sp. nov., a halotolerant actinobacterium isolated from soil of Lake Gudzhirganskoe.</title>
        <authorList>
            <person name="Yang Q."/>
            <person name="Guo P.Y."/>
            <person name="Liu S.W."/>
            <person name="Li F.N."/>
            <person name="Sun C.H."/>
        </authorList>
    </citation>
    <scope>NUCLEOTIDE SEQUENCE</scope>
    <source>
        <strain evidence="2">G463</strain>
    </source>
</reference>
<feature type="domain" description="VOC" evidence="1">
    <location>
        <begin position="4"/>
        <end position="129"/>
    </location>
</feature>
<keyword evidence="3" id="KW-1185">Reference proteome</keyword>
<dbReference type="InterPro" id="IPR004360">
    <property type="entry name" value="Glyas_Fos-R_dOase_dom"/>
</dbReference>
<name>A0A927PLU7_9ACTN</name>
<organism evidence="2 3">
    <name type="scientific">Lolliginicoccus lacisalsi</name>
    <dbReference type="NCBI Taxonomy" id="2742202"/>
    <lineage>
        <taxon>Bacteria</taxon>
        <taxon>Bacillati</taxon>
        <taxon>Actinomycetota</taxon>
        <taxon>Actinomycetes</taxon>
        <taxon>Mycobacteriales</taxon>
        <taxon>Hoyosellaceae</taxon>
        <taxon>Lolliginicoccus</taxon>
    </lineage>
</organism>
<evidence type="ECO:0000313" key="2">
    <source>
        <dbReference type="EMBL" id="MBD8505746.1"/>
    </source>
</evidence>